<dbReference type="RefSeq" id="WP_255188556.1">
    <property type="nucleotide sequence ID" value="NZ_CP113517.1"/>
</dbReference>
<dbReference type="Proteomes" id="UP001162780">
    <property type="component" value="Chromosome"/>
</dbReference>
<sequence>MRKISGAGHVLNQFVTEDAATNRPPTEVTDIWLNDVQNELAAAAQKDGAALGESDHQLADVLGARIRHFATGEALPNANIGPIWHDDYNSIMIWQAFTANGAAYTGYASVLVGNLLLDTQPTPRAGYIKSGVANLSRTAYAALRGWAMHNGIMVAEGTWAAGTIAVKDNADGTTFTAFDVRGEFPRFLDDGRGVDSGRAIGSWQSGTQSTFDAVSDSTMAGISSNSSGRAGIGLDAYPEYTSGTYIHTIGGATNSAAVTGSLGTTRPRNIALLACIKY</sequence>
<keyword evidence="3" id="KW-1185">Reference proteome</keyword>
<evidence type="ECO:0000313" key="3">
    <source>
        <dbReference type="Proteomes" id="UP001162780"/>
    </source>
</evidence>
<dbReference type="EMBL" id="CP113517">
    <property type="protein sequence ID" value="WAR45461.1"/>
    <property type="molecule type" value="Genomic_DNA"/>
</dbReference>
<evidence type="ECO:0000313" key="2">
    <source>
        <dbReference type="EMBL" id="WAR45461.1"/>
    </source>
</evidence>
<organism evidence="1 3">
    <name type="scientific">Methylomonas rapida</name>
    <dbReference type="NCBI Taxonomy" id="2963939"/>
    <lineage>
        <taxon>Bacteria</taxon>
        <taxon>Pseudomonadati</taxon>
        <taxon>Pseudomonadota</taxon>
        <taxon>Gammaproteobacteria</taxon>
        <taxon>Methylococcales</taxon>
        <taxon>Methylococcaceae</taxon>
        <taxon>Methylomonas</taxon>
    </lineage>
</organism>
<proteinExistence type="predicted"/>
<evidence type="ECO:0008006" key="4">
    <source>
        <dbReference type="Google" id="ProtNLM"/>
    </source>
</evidence>
<evidence type="ECO:0000313" key="1">
    <source>
        <dbReference type="EMBL" id="WAR43590.1"/>
    </source>
</evidence>
<protein>
    <recommendedName>
        <fullName evidence="4">Phage tail collar domain-containing protein</fullName>
    </recommendedName>
</protein>
<reference evidence="1" key="1">
    <citation type="submission" date="2022-11" db="EMBL/GenBank/DDBJ databases">
        <title>Methylomonas rapida sp. nov., Carotenoid-Producing Obligate Methanotrophs with High Growth Characteristics and Biotechnological Potential.</title>
        <authorList>
            <person name="Tikhonova E.N."/>
            <person name="Suleimanov R.Z."/>
            <person name="Miroshnikov K."/>
            <person name="Oshkin I.Y."/>
            <person name="Belova S.E."/>
            <person name="Danilova O.V."/>
            <person name="Ashikhmin A."/>
            <person name="Konopkin A."/>
            <person name="But S.Y."/>
            <person name="Khmelenina V.N."/>
            <person name="Kuznetsov N."/>
            <person name="Pimenov N.V."/>
            <person name="Dedysh S.N."/>
        </authorList>
    </citation>
    <scope>NUCLEOTIDE SEQUENCE</scope>
    <source>
        <strain evidence="1">MP1</strain>
    </source>
</reference>
<dbReference type="EMBL" id="CP113517">
    <property type="protein sequence ID" value="WAR43590.1"/>
    <property type="molecule type" value="Genomic_DNA"/>
</dbReference>
<accession>A0ABY7GE83</accession>
<dbReference type="SUPFAM" id="SSF88874">
    <property type="entry name" value="Receptor-binding domain of short tail fibre protein gp12"/>
    <property type="match status" value="1"/>
</dbReference>
<name>A0ABY7GE83_9GAMM</name>
<gene>
    <name evidence="2" type="ORF">NM686_002815</name>
    <name evidence="1" type="ORF">NM686_014545</name>
</gene>